<sequence>MAARYTIRPAQSDDQPALLAIVWKTVMASERDREALLAHPEAVQVPVEQLTAATACVADADGSPVGFAVVLPKADGNAELDGLFVDPEMQRLGLGRRLVERTKELARGMGASTLHVVAADDALAFYRSVGFTQTGITETQFGTAPVMRMNLRER</sequence>
<feature type="domain" description="N-acetyltransferase" evidence="3">
    <location>
        <begin position="5"/>
        <end position="152"/>
    </location>
</feature>
<gene>
    <name evidence="4" type="ORF">VW23_016680</name>
</gene>
<accession>A0A1E5XRU0</accession>
<dbReference type="Pfam" id="PF00583">
    <property type="entry name" value="Acetyltransf_1"/>
    <property type="match status" value="1"/>
</dbReference>
<dbReference type="GO" id="GO:0016747">
    <property type="term" value="F:acyltransferase activity, transferring groups other than amino-acyl groups"/>
    <property type="evidence" value="ECO:0007669"/>
    <property type="project" value="InterPro"/>
</dbReference>
<dbReference type="OrthoDB" id="164032at2"/>
<dbReference type="PROSITE" id="PS51186">
    <property type="entry name" value="GNAT"/>
    <property type="match status" value="1"/>
</dbReference>
<dbReference type="EMBL" id="LAJE02000161">
    <property type="protein sequence ID" value="OEO31321.1"/>
    <property type="molecule type" value="Genomic_DNA"/>
</dbReference>
<dbReference type="SUPFAM" id="SSF55729">
    <property type="entry name" value="Acyl-CoA N-acyltransferases (Nat)"/>
    <property type="match status" value="1"/>
</dbReference>
<keyword evidence="5" id="KW-1185">Reference proteome</keyword>
<comment type="caution">
    <text evidence="4">The sequence shown here is derived from an EMBL/GenBank/DDBJ whole genome shotgun (WGS) entry which is preliminary data.</text>
</comment>
<evidence type="ECO:0000256" key="2">
    <source>
        <dbReference type="ARBA" id="ARBA00023315"/>
    </source>
</evidence>
<evidence type="ECO:0000313" key="4">
    <source>
        <dbReference type="EMBL" id="OEO31321.1"/>
    </source>
</evidence>
<dbReference type="Proteomes" id="UP000095463">
    <property type="component" value="Unassembled WGS sequence"/>
</dbReference>
<dbReference type="InterPro" id="IPR016181">
    <property type="entry name" value="Acyl_CoA_acyltransferase"/>
</dbReference>
<dbReference type="AlphaFoldDB" id="A0A1E5XRU0"/>
<dbReference type="Gene3D" id="3.40.630.30">
    <property type="match status" value="1"/>
</dbReference>
<dbReference type="RefSeq" id="WP_069909463.1">
    <property type="nucleotide sequence ID" value="NZ_LAJE02000161.1"/>
</dbReference>
<dbReference type="PANTHER" id="PTHR43877:SF1">
    <property type="entry name" value="ACETYLTRANSFERASE"/>
    <property type="match status" value="1"/>
</dbReference>
<keyword evidence="1" id="KW-0808">Transferase</keyword>
<proteinExistence type="predicted"/>
<organism evidence="4 5">
    <name type="scientific">Devosia insulae DS-56</name>
    <dbReference type="NCBI Taxonomy" id="1116389"/>
    <lineage>
        <taxon>Bacteria</taxon>
        <taxon>Pseudomonadati</taxon>
        <taxon>Pseudomonadota</taxon>
        <taxon>Alphaproteobacteria</taxon>
        <taxon>Hyphomicrobiales</taxon>
        <taxon>Devosiaceae</taxon>
        <taxon>Devosia</taxon>
    </lineage>
</organism>
<protein>
    <recommendedName>
        <fullName evidence="3">N-acetyltransferase domain-containing protein</fullName>
    </recommendedName>
</protein>
<evidence type="ECO:0000259" key="3">
    <source>
        <dbReference type="PROSITE" id="PS51186"/>
    </source>
</evidence>
<evidence type="ECO:0000256" key="1">
    <source>
        <dbReference type="ARBA" id="ARBA00022679"/>
    </source>
</evidence>
<evidence type="ECO:0000313" key="5">
    <source>
        <dbReference type="Proteomes" id="UP000095463"/>
    </source>
</evidence>
<dbReference type="PANTHER" id="PTHR43877">
    <property type="entry name" value="AMINOALKYLPHOSPHONATE N-ACETYLTRANSFERASE-RELATED-RELATED"/>
    <property type="match status" value="1"/>
</dbReference>
<dbReference type="CDD" id="cd04301">
    <property type="entry name" value="NAT_SF"/>
    <property type="match status" value="1"/>
</dbReference>
<dbReference type="InterPro" id="IPR050832">
    <property type="entry name" value="Bact_Acetyltransf"/>
</dbReference>
<dbReference type="InterPro" id="IPR000182">
    <property type="entry name" value="GNAT_dom"/>
</dbReference>
<reference evidence="4 5" key="1">
    <citation type="journal article" date="2015" name="Genome Announc.">
        <title>Genome Assemblies of Three Soil-Associated Devosia species: D. insulae, D. limi, and D. soli.</title>
        <authorList>
            <person name="Hassan Y.I."/>
            <person name="Lepp D."/>
            <person name="Zhou T."/>
        </authorList>
    </citation>
    <scope>NUCLEOTIDE SEQUENCE [LARGE SCALE GENOMIC DNA]</scope>
    <source>
        <strain evidence="4 5">DS-56</strain>
    </source>
</reference>
<name>A0A1E5XRU0_9HYPH</name>
<keyword evidence="2" id="KW-0012">Acyltransferase</keyword>